<dbReference type="SMART" id="SM00054">
    <property type="entry name" value="EFh"/>
    <property type="match status" value="3"/>
</dbReference>
<dbReference type="Pfam" id="PF13202">
    <property type="entry name" value="EF-hand_5"/>
    <property type="match status" value="1"/>
</dbReference>
<name>A0A3M8VKI4_9ACTN</name>
<evidence type="ECO:0000313" key="3">
    <source>
        <dbReference type="EMBL" id="RNG18090.1"/>
    </source>
</evidence>
<dbReference type="Pfam" id="PF09995">
    <property type="entry name" value="MPAB_Lcp_cat"/>
    <property type="match status" value="1"/>
</dbReference>
<dbReference type="InterPro" id="IPR002048">
    <property type="entry name" value="EF_hand_dom"/>
</dbReference>
<dbReference type="Gene3D" id="1.10.238.10">
    <property type="entry name" value="EF-hand"/>
    <property type="match status" value="1"/>
</dbReference>
<protein>
    <submittedName>
        <fullName evidence="3">DUF2236 domain-containing protein</fullName>
    </submittedName>
</protein>
<dbReference type="EMBL" id="RIBZ01000320">
    <property type="protein sequence ID" value="RNG18090.1"/>
    <property type="molecule type" value="Genomic_DNA"/>
</dbReference>
<sequence>MPAHLPGTRSPLRWRAARAERRLPIVTIADGGHPDSAQDGATEFDGGTSRPSAANGQEPLFGAGSQFQEFVGDPRWALAMVRATVLEAAHPQIGAALIDNSTFVAHPWRRLRNTLRSLQRMFGDDEQVRLREAARLNRLHARLNGTDPRDRPYSAMDPAVRAWVVATMFESTVTMCRLSGQPLEQHAMERLYAEFQAYLAAMGDESGHLPPTLSEFWPYYDHVVAQELENTEAMRIILYKLFDHLPAPALLGGLPTLWATGRAVVGPLIGTITVASLPEPFRRRAGLPEMPGAQTLMQGAYLVVGLTRFLPDGWMRADAIADLLALSPGSDDPRARAVTALHDKMRRAGALIRLITPLPAQPEPVSRTGTERSAEEFFREVLDQTGDGYLDWPDLAAMARELSTRLDLDEPEETRLYNAYADWWRELQTALDTDGDGRVSAREYATAVPSLAGPALIKVAEVLFDATDKDGDQHIDADEYRTLFRTAFHRDTVGTDRTYTRGAFIGDFLSFMSGRRRSTAYDPLLAQP</sequence>
<dbReference type="GO" id="GO:0016491">
    <property type="term" value="F:oxidoreductase activity"/>
    <property type="evidence" value="ECO:0007669"/>
    <property type="project" value="InterPro"/>
</dbReference>
<dbReference type="PROSITE" id="PS50222">
    <property type="entry name" value="EF_HAND_2"/>
    <property type="match status" value="3"/>
</dbReference>
<evidence type="ECO:0000259" key="2">
    <source>
        <dbReference type="PROSITE" id="PS50222"/>
    </source>
</evidence>
<proteinExistence type="predicted"/>
<feature type="domain" description="EF-hand" evidence="2">
    <location>
        <begin position="430"/>
        <end position="454"/>
    </location>
</feature>
<comment type="caution">
    <text evidence="3">The sequence shown here is derived from an EMBL/GenBank/DDBJ whole genome shotgun (WGS) entry which is preliminary data.</text>
</comment>
<feature type="domain" description="EF-hand" evidence="2">
    <location>
        <begin position="455"/>
        <end position="490"/>
    </location>
</feature>
<feature type="region of interest" description="Disordered" evidence="1">
    <location>
        <begin position="29"/>
        <end position="60"/>
    </location>
</feature>
<dbReference type="GO" id="GO:0005509">
    <property type="term" value="F:calcium ion binding"/>
    <property type="evidence" value="ECO:0007669"/>
    <property type="project" value="InterPro"/>
</dbReference>
<gene>
    <name evidence="3" type="ORF">EEJ42_28160</name>
</gene>
<dbReference type="PROSITE" id="PS00018">
    <property type="entry name" value="EF_HAND_1"/>
    <property type="match status" value="2"/>
</dbReference>
<dbReference type="PANTHER" id="PTHR36151">
    <property type="entry name" value="BLR2777 PROTEIN"/>
    <property type="match status" value="1"/>
</dbReference>
<dbReference type="InterPro" id="IPR018713">
    <property type="entry name" value="MPAB/Lcp_cat_dom"/>
</dbReference>
<dbReference type="InterPro" id="IPR018247">
    <property type="entry name" value="EF_Hand_1_Ca_BS"/>
</dbReference>
<keyword evidence="4" id="KW-1185">Reference proteome</keyword>
<evidence type="ECO:0000313" key="4">
    <source>
        <dbReference type="Proteomes" id="UP000275401"/>
    </source>
</evidence>
<dbReference type="AlphaFoldDB" id="A0A3M8VKI4"/>
<reference evidence="3 4" key="1">
    <citation type="submission" date="2018-11" db="EMBL/GenBank/DDBJ databases">
        <title>The Potential of Streptomyces as Biocontrol Agents against the Tomato grey mould, Botrytis cinerea (Gray mold) Frontiers in Microbiology.</title>
        <authorList>
            <person name="Li D."/>
        </authorList>
    </citation>
    <scope>NUCLEOTIDE SEQUENCE [LARGE SCALE GENOMIC DNA]</scope>
    <source>
        <strain evidence="3 4">NEAU-LD23</strain>
    </source>
</reference>
<dbReference type="SUPFAM" id="SSF47473">
    <property type="entry name" value="EF-hand"/>
    <property type="match status" value="1"/>
</dbReference>
<dbReference type="PANTHER" id="PTHR36151:SF3">
    <property type="entry name" value="ER-BOUND OXYGENASE MPAB_MPAB'_RUBBER OXYGENASE CATALYTIC DOMAIN-CONTAINING PROTEIN"/>
    <property type="match status" value="1"/>
</dbReference>
<organism evidence="3 4">
    <name type="scientific">Streptomyces botrytidirepellens</name>
    <dbReference type="NCBI Taxonomy" id="2486417"/>
    <lineage>
        <taxon>Bacteria</taxon>
        <taxon>Bacillati</taxon>
        <taxon>Actinomycetota</taxon>
        <taxon>Actinomycetes</taxon>
        <taxon>Kitasatosporales</taxon>
        <taxon>Streptomycetaceae</taxon>
        <taxon>Streptomyces</taxon>
    </lineage>
</organism>
<evidence type="ECO:0000256" key="1">
    <source>
        <dbReference type="SAM" id="MobiDB-lite"/>
    </source>
</evidence>
<dbReference type="Proteomes" id="UP000275401">
    <property type="component" value="Unassembled WGS sequence"/>
</dbReference>
<feature type="domain" description="EF-hand" evidence="2">
    <location>
        <begin position="369"/>
        <end position="405"/>
    </location>
</feature>
<dbReference type="InterPro" id="IPR011992">
    <property type="entry name" value="EF-hand-dom_pair"/>
</dbReference>
<accession>A0A3M8VKI4</accession>
<dbReference type="CDD" id="cd00051">
    <property type="entry name" value="EFh"/>
    <property type="match status" value="1"/>
</dbReference>